<dbReference type="PROSITE" id="PS51354">
    <property type="entry name" value="GLUTAREDOXIN_2"/>
    <property type="match status" value="1"/>
</dbReference>
<dbReference type="SUPFAM" id="SSF52833">
    <property type="entry name" value="Thioredoxin-like"/>
    <property type="match status" value="1"/>
</dbReference>
<dbReference type="InterPro" id="IPR039718">
    <property type="entry name" value="Rrm1"/>
</dbReference>
<dbReference type="AlphaFoldDB" id="A0A6C0C6T3"/>
<evidence type="ECO:0000256" key="4">
    <source>
        <dbReference type="ARBA" id="ARBA00022741"/>
    </source>
</evidence>
<keyword evidence="4" id="KW-0547">Nucleotide-binding</keyword>
<dbReference type="PROSITE" id="PS00089">
    <property type="entry name" value="RIBORED_LARGE"/>
    <property type="match status" value="1"/>
</dbReference>
<keyword evidence="5" id="KW-0067">ATP-binding</keyword>
<dbReference type="InterPro" id="IPR004042">
    <property type="entry name" value="Intein_endonuc_central"/>
</dbReference>
<feature type="domain" description="ATP-cone" evidence="9">
    <location>
        <begin position="5"/>
        <end position="99"/>
    </location>
</feature>
<dbReference type="InterPro" id="IPR036844">
    <property type="entry name" value="Hint_dom_sf"/>
</dbReference>
<feature type="domain" description="DOD-type homing endonuclease" evidence="8">
    <location>
        <begin position="422"/>
        <end position="553"/>
    </location>
</feature>
<dbReference type="UniPathway" id="UPA00326"/>
<dbReference type="GO" id="GO:0005971">
    <property type="term" value="C:ribonucleoside-diphosphate reductase complex"/>
    <property type="evidence" value="ECO:0007669"/>
    <property type="project" value="TreeGrafter"/>
</dbReference>
<evidence type="ECO:0000256" key="2">
    <source>
        <dbReference type="ARBA" id="ARBA00012274"/>
    </source>
</evidence>
<accession>A0A6C0C6T3</accession>
<dbReference type="InterPro" id="IPR013509">
    <property type="entry name" value="RNR_lsu_N"/>
</dbReference>
<dbReference type="PANTHER" id="PTHR11573:SF6">
    <property type="entry name" value="RIBONUCLEOSIDE-DIPHOSPHATE REDUCTASE LARGE SUBUNIT"/>
    <property type="match status" value="1"/>
</dbReference>
<reference evidence="10" key="1">
    <citation type="journal article" date="2020" name="Nature">
        <title>Giant virus diversity and host interactions through global metagenomics.</title>
        <authorList>
            <person name="Schulz F."/>
            <person name="Roux S."/>
            <person name="Paez-Espino D."/>
            <person name="Jungbluth S."/>
            <person name="Walsh D.A."/>
            <person name="Denef V.J."/>
            <person name="McMahon K.D."/>
            <person name="Konstantinidis K.T."/>
            <person name="Eloe-Fadrosh E.A."/>
            <person name="Kyrpides N.C."/>
            <person name="Woyke T."/>
        </authorList>
    </citation>
    <scope>NUCLEOTIDE SEQUENCE</scope>
    <source>
        <strain evidence="10">GVMAG-M-3300020187-37</strain>
    </source>
</reference>
<evidence type="ECO:0000256" key="1">
    <source>
        <dbReference type="ARBA" id="ARBA00010406"/>
    </source>
</evidence>
<dbReference type="SUPFAM" id="SSF51294">
    <property type="entry name" value="Hedgehog/intein (Hint) domain"/>
    <property type="match status" value="1"/>
</dbReference>
<dbReference type="InterPro" id="IPR013346">
    <property type="entry name" value="NrdE_NrdA_C"/>
</dbReference>
<dbReference type="InterPro" id="IPR005144">
    <property type="entry name" value="ATP-cone_dom"/>
</dbReference>
<dbReference type="Pfam" id="PF03477">
    <property type="entry name" value="ATP-cone"/>
    <property type="match status" value="1"/>
</dbReference>
<dbReference type="Gene3D" id="3.20.70.20">
    <property type="match status" value="2"/>
</dbReference>
<dbReference type="GO" id="GO:0005524">
    <property type="term" value="F:ATP binding"/>
    <property type="evidence" value="ECO:0007669"/>
    <property type="project" value="UniProtKB-KW"/>
</dbReference>
<evidence type="ECO:0000256" key="7">
    <source>
        <dbReference type="ARBA" id="ARBA00023116"/>
    </source>
</evidence>
<dbReference type="Gene3D" id="3.10.28.10">
    <property type="entry name" value="Homing endonucleases"/>
    <property type="match status" value="1"/>
</dbReference>
<dbReference type="EMBL" id="MN739348">
    <property type="protein sequence ID" value="QHS99821.1"/>
    <property type="molecule type" value="Genomic_DNA"/>
</dbReference>
<dbReference type="SUPFAM" id="SSF48168">
    <property type="entry name" value="R1 subunit of ribonucleotide reductase, N-terminal domain"/>
    <property type="match status" value="1"/>
</dbReference>
<dbReference type="GO" id="GO:0004748">
    <property type="term" value="F:ribonucleoside-diphosphate reductase activity, thioredoxin disulfide as acceptor"/>
    <property type="evidence" value="ECO:0007669"/>
    <property type="project" value="UniProtKB-EC"/>
</dbReference>
<keyword evidence="3" id="KW-0021">Allosteric enzyme</keyword>
<comment type="similarity">
    <text evidence="1">Belongs to the ribonucleoside diphosphate reductase large chain family.</text>
</comment>
<dbReference type="Pfam" id="PF00317">
    <property type="entry name" value="Ribonuc_red_lgN"/>
    <property type="match status" value="1"/>
</dbReference>
<evidence type="ECO:0000313" key="10">
    <source>
        <dbReference type="EMBL" id="QHS99821.1"/>
    </source>
</evidence>
<name>A0A6C0C6T3_9ZZZZ</name>
<dbReference type="PRINTS" id="PR01183">
    <property type="entry name" value="RIBORDTASEM1"/>
</dbReference>
<sequence length="1252" mass="145780">MNNNMRVQKRNGEYEDVSFDKILNRIKLLCIGEEFTKKLNIDSTIIAQKVCSEIYNDVKTSDLDKLSSEISIALYTTHPDYALLSSRICISNHQKGCPGKFSDSIDILYNNYVDNDHHPIIHRYLYDLVMYNKDLIDSKINQLNDYKLDFFGFKTLEKSYLLKKNKIIIETPQYLFMRVALCIHRHNLDKAFETYNMISNKYFIHATPTLFNSGTNNEQLASCFLLAMKDDSISGIFDTLKDCALISKHAGGIGLHCHNIRAAGSMIKGTNGISNGLVPMLRVFNDTARYVDQCVKPETIIYTTEGPKEIQYCELNKTCIFTTKGPEIIQNILEHPYQGYIKKIYNTHSLEPLEITLEHPVYCLKNQQKNLNYSVIKNRLNKNLIEPEWCEAKDLTTDDLLIFSKPEYEVDNINLTEDDCYIYGLILGDGCMNQQSTSCYISFNTITKNHIKDFIKEYLESKCVEYYLRENNNCSRIYWSRNIILPFRYFDIYDENKEKKINHKWLNLPINKSKYIIKGLIDTDGCKGNELVFDSTSRNLIESLRYLLLRMNIPTSGYIRDRVGESHISKFNCEIINKKISYCLRIPKTKEISELLNIESGKFFKFFTHNDLIYSRINKIEDSQYNGILYDLQMKDTHNYMIHNGYIHNGGGKRNGSIAIYLEPWHADIMEFLELKKNHGNELEKARDLFYGLWIPDLFMKRVQENGNWTLMCPNECPGLSDCYGEEFEKLYIKYEQEGRGKTIEAQKVWHSIYISQIEVGMPYILFKDACNKKSNQNNLGTIKSSNLCTEIIEYSDKDETAVCNLASISLTNLIEHKNITDNITIYSKSNCSQCDYIKNIMNNRNINYTEIKLDNKSDRIKLYQKIDSEEDILVEIMPQIYINDNYLGGFLELYDYIKPEFNYDKLEEIVGILTLNLNNIIDNNYYPLEETKRSNFRHRPIGIGVQGLANVFYEMGVSFDSNEAKKINEKIFEHIYYGSLKKSMEISKEREELFIKLKSYMHETDGLRFPEEYYTLKDEIGCTQEELDKLFNTDKYYGSYLTFEGSPASQGLLQFDLWDSKPSDNMLDKWNELKENIIRYGLRNSLCVAPMPTASTSQILGNYECFEPVMSNIYTRRVLAGEYVVINNYLINDLIHYGIWNKELKDKIIVNDGSIQTINEIPKFIKDRYKTGWEIKQKNIIDMSVDRGKYICQSQSLNLFIEAPTFKTISSMHFYSWKKGLKTGIYYLRSRPSSKAIQFTVAPEVCENCSG</sequence>
<dbReference type="Pfam" id="PF02867">
    <property type="entry name" value="Ribonuc_red_lgC"/>
    <property type="match status" value="3"/>
</dbReference>
<dbReference type="SUPFAM" id="SSF51998">
    <property type="entry name" value="PFL-like glycyl radical enzymes"/>
    <property type="match status" value="2"/>
</dbReference>
<evidence type="ECO:0000256" key="5">
    <source>
        <dbReference type="ARBA" id="ARBA00022840"/>
    </source>
</evidence>
<dbReference type="GO" id="GO:0016539">
    <property type="term" value="P:intein-mediated protein splicing"/>
    <property type="evidence" value="ECO:0007669"/>
    <property type="project" value="InterPro"/>
</dbReference>
<dbReference type="PROSITE" id="PS50819">
    <property type="entry name" value="INTEIN_ENDONUCLEASE"/>
    <property type="match status" value="1"/>
</dbReference>
<proteinExistence type="inferred from homology"/>
<evidence type="ECO:0000259" key="8">
    <source>
        <dbReference type="PROSITE" id="PS50819"/>
    </source>
</evidence>
<dbReference type="InterPro" id="IPR004860">
    <property type="entry name" value="LAGLIDADG_dom"/>
</dbReference>
<dbReference type="InterPro" id="IPR027434">
    <property type="entry name" value="Homing_endonucl"/>
</dbReference>
<dbReference type="Gene3D" id="3.40.30.10">
    <property type="entry name" value="Glutaredoxin"/>
    <property type="match status" value="1"/>
</dbReference>
<dbReference type="SUPFAM" id="SSF55608">
    <property type="entry name" value="Homing endonucleases"/>
    <property type="match status" value="1"/>
</dbReference>
<evidence type="ECO:0000256" key="6">
    <source>
        <dbReference type="ARBA" id="ARBA00023002"/>
    </source>
</evidence>
<dbReference type="InterPro" id="IPR036249">
    <property type="entry name" value="Thioredoxin-like_sf"/>
</dbReference>
<organism evidence="10">
    <name type="scientific">viral metagenome</name>
    <dbReference type="NCBI Taxonomy" id="1070528"/>
    <lineage>
        <taxon>unclassified sequences</taxon>
        <taxon>metagenomes</taxon>
        <taxon>organismal metagenomes</taxon>
    </lineage>
</organism>
<protein>
    <recommendedName>
        <fullName evidence="2">ribonucleoside-diphosphate reductase</fullName>
        <ecNumber evidence="2">1.17.4.1</ecNumber>
    </recommendedName>
</protein>
<dbReference type="InterPro" id="IPR006142">
    <property type="entry name" value="INTEIN"/>
</dbReference>
<keyword evidence="6" id="KW-0560">Oxidoreductase</keyword>
<dbReference type="PANTHER" id="PTHR11573">
    <property type="entry name" value="RIBONUCLEOSIDE-DIPHOSPHATE REDUCTASE LARGE CHAIN"/>
    <property type="match status" value="1"/>
</dbReference>
<dbReference type="EC" id="1.17.4.1" evidence="2"/>
<dbReference type="GO" id="GO:0009263">
    <property type="term" value="P:deoxyribonucleotide biosynthetic process"/>
    <property type="evidence" value="ECO:0007669"/>
    <property type="project" value="UniProtKB-KW"/>
</dbReference>
<evidence type="ECO:0000256" key="3">
    <source>
        <dbReference type="ARBA" id="ARBA00022533"/>
    </source>
</evidence>
<dbReference type="GO" id="GO:0004519">
    <property type="term" value="F:endonuclease activity"/>
    <property type="evidence" value="ECO:0007669"/>
    <property type="project" value="InterPro"/>
</dbReference>
<dbReference type="InterPro" id="IPR000788">
    <property type="entry name" value="RNR_lg_C"/>
</dbReference>
<dbReference type="PRINTS" id="PR00379">
    <property type="entry name" value="INTEIN"/>
</dbReference>
<keyword evidence="7" id="KW-0215">Deoxyribonucleotide synthesis</keyword>
<evidence type="ECO:0000259" key="9">
    <source>
        <dbReference type="PROSITE" id="PS51161"/>
    </source>
</evidence>
<dbReference type="InterPro" id="IPR008926">
    <property type="entry name" value="RNR_R1-su_N"/>
</dbReference>
<dbReference type="Pfam" id="PF14528">
    <property type="entry name" value="LAGLIDADG_3"/>
    <property type="match status" value="1"/>
</dbReference>
<dbReference type="PROSITE" id="PS51161">
    <property type="entry name" value="ATP_CONE"/>
    <property type="match status" value="1"/>
</dbReference>